<evidence type="ECO:0000313" key="13">
    <source>
        <dbReference type="EMBL" id="TLX41063.1"/>
    </source>
</evidence>
<evidence type="ECO:0000256" key="2">
    <source>
        <dbReference type="ARBA" id="ARBA00004776"/>
    </source>
</evidence>
<dbReference type="Proteomes" id="UP000305131">
    <property type="component" value="Unassembled WGS sequence"/>
</dbReference>
<feature type="region of interest" description="Disordered" evidence="12">
    <location>
        <begin position="342"/>
        <end position="368"/>
    </location>
</feature>
<keyword evidence="3" id="KW-0645">Protease</keyword>
<keyword evidence="8" id="KW-0482">Metalloprotease</keyword>
<evidence type="ECO:0000256" key="7">
    <source>
        <dbReference type="ARBA" id="ARBA00022833"/>
    </source>
</evidence>
<dbReference type="Pfam" id="PF05951">
    <property type="entry name" value="Peptidase_M15_2"/>
    <property type="match status" value="1"/>
</dbReference>
<keyword evidence="6" id="KW-0378">Hydrolase</keyword>
<gene>
    <name evidence="13" type="ORF">FBQ73_21105</name>
</gene>
<feature type="compositionally biased region" description="Low complexity" evidence="12">
    <location>
        <begin position="274"/>
        <end position="301"/>
    </location>
</feature>
<dbReference type="AlphaFoldDB" id="A0A6C1KRE8"/>
<dbReference type="PANTHER" id="PTHR37425">
    <property type="match status" value="1"/>
</dbReference>
<proteinExistence type="inferred from homology"/>
<keyword evidence="4" id="KW-0479">Metal-binding</keyword>
<dbReference type="PANTHER" id="PTHR37425:SF1">
    <property type="entry name" value="OUTER MEMBRANE PROTEIN"/>
    <property type="match status" value="1"/>
</dbReference>
<keyword evidence="7" id="KW-0862">Zinc</keyword>
<protein>
    <recommendedName>
        <fullName evidence="11">Murein endopeptidase K</fullName>
    </recommendedName>
</protein>
<dbReference type="GO" id="GO:0008237">
    <property type="term" value="F:metallopeptidase activity"/>
    <property type="evidence" value="ECO:0007669"/>
    <property type="project" value="UniProtKB-KW"/>
</dbReference>
<keyword evidence="9" id="KW-0961">Cell wall biogenesis/degradation</keyword>
<keyword evidence="5" id="KW-0732">Signal</keyword>
<comment type="caution">
    <text evidence="13">The sequence shown here is derived from an EMBL/GenBank/DDBJ whole genome shotgun (WGS) entry which is preliminary data.</text>
</comment>
<evidence type="ECO:0000256" key="3">
    <source>
        <dbReference type="ARBA" id="ARBA00022670"/>
    </source>
</evidence>
<dbReference type="SUPFAM" id="SSF55166">
    <property type="entry name" value="Hedgehog/DD-peptidase"/>
    <property type="match status" value="1"/>
</dbReference>
<dbReference type="Gene3D" id="3.30.1380.10">
    <property type="match status" value="1"/>
</dbReference>
<feature type="region of interest" description="Disordered" evidence="12">
    <location>
        <begin position="266"/>
        <end position="301"/>
    </location>
</feature>
<name>A0A6C1KRE8_XANAU</name>
<evidence type="ECO:0000256" key="8">
    <source>
        <dbReference type="ARBA" id="ARBA00023049"/>
    </source>
</evidence>
<accession>A0A6C1KRE8</accession>
<dbReference type="GO" id="GO:0071555">
    <property type="term" value="P:cell wall organization"/>
    <property type="evidence" value="ECO:0007669"/>
    <property type="project" value="UniProtKB-KW"/>
</dbReference>
<dbReference type="OrthoDB" id="9782994at2"/>
<evidence type="ECO:0000256" key="1">
    <source>
        <dbReference type="ARBA" id="ARBA00001947"/>
    </source>
</evidence>
<dbReference type="CDD" id="cd14844">
    <property type="entry name" value="Zn-DD-carboxypeptidase_like"/>
    <property type="match status" value="1"/>
</dbReference>
<dbReference type="GO" id="GO:0046872">
    <property type="term" value="F:metal ion binding"/>
    <property type="evidence" value="ECO:0007669"/>
    <property type="project" value="UniProtKB-KW"/>
</dbReference>
<comment type="similarity">
    <text evidence="10">Belongs to the peptidase M15 family.</text>
</comment>
<dbReference type="InterPro" id="IPR010275">
    <property type="entry name" value="MepK"/>
</dbReference>
<comment type="pathway">
    <text evidence="2">Cell wall biogenesis; cell wall polysaccharide biosynthesis.</text>
</comment>
<evidence type="ECO:0000256" key="12">
    <source>
        <dbReference type="SAM" id="MobiDB-lite"/>
    </source>
</evidence>
<evidence type="ECO:0000256" key="4">
    <source>
        <dbReference type="ARBA" id="ARBA00022723"/>
    </source>
</evidence>
<feature type="compositionally biased region" description="Basic and acidic residues" evidence="12">
    <location>
        <begin position="343"/>
        <end position="353"/>
    </location>
</feature>
<organism evidence="13 14">
    <name type="scientific">Xanthobacter autotrophicus</name>
    <dbReference type="NCBI Taxonomy" id="280"/>
    <lineage>
        <taxon>Bacteria</taxon>
        <taxon>Pseudomonadati</taxon>
        <taxon>Pseudomonadota</taxon>
        <taxon>Alphaproteobacteria</taxon>
        <taxon>Hyphomicrobiales</taxon>
        <taxon>Xanthobacteraceae</taxon>
        <taxon>Xanthobacter</taxon>
    </lineage>
</organism>
<feature type="region of interest" description="Disordered" evidence="12">
    <location>
        <begin position="383"/>
        <end position="423"/>
    </location>
</feature>
<reference evidence="13 14" key="1">
    <citation type="submission" date="2019-05" db="EMBL/GenBank/DDBJ databases">
        <authorList>
            <person name="Zhou X."/>
        </authorList>
    </citation>
    <scope>NUCLEOTIDE SEQUENCE [LARGE SCALE GENOMIC DNA]</scope>
    <source>
        <strain evidence="13 14">DSM 432</strain>
    </source>
</reference>
<evidence type="ECO:0000256" key="5">
    <source>
        <dbReference type="ARBA" id="ARBA00022729"/>
    </source>
</evidence>
<comment type="cofactor">
    <cofactor evidence="1">
        <name>Zn(2+)</name>
        <dbReference type="ChEBI" id="CHEBI:29105"/>
    </cofactor>
</comment>
<evidence type="ECO:0000313" key="14">
    <source>
        <dbReference type="Proteomes" id="UP000305131"/>
    </source>
</evidence>
<feature type="compositionally biased region" description="Low complexity" evidence="12">
    <location>
        <begin position="410"/>
        <end position="419"/>
    </location>
</feature>
<evidence type="ECO:0000256" key="9">
    <source>
        <dbReference type="ARBA" id="ARBA00023316"/>
    </source>
</evidence>
<evidence type="ECO:0000256" key="10">
    <source>
        <dbReference type="ARBA" id="ARBA00093448"/>
    </source>
</evidence>
<evidence type="ECO:0000256" key="6">
    <source>
        <dbReference type="ARBA" id="ARBA00022801"/>
    </source>
</evidence>
<dbReference type="GO" id="GO:0006508">
    <property type="term" value="P:proteolysis"/>
    <property type="evidence" value="ECO:0007669"/>
    <property type="project" value="UniProtKB-KW"/>
</dbReference>
<dbReference type="EMBL" id="VAUP01000041">
    <property type="protein sequence ID" value="TLX41063.1"/>
    <property type="molecule type" value="Genomic_DNA"/>
</dbReference>
<evidence type="ECO:0000256" key="11">
    <source>
        <dbReference type="ARBA" id="ARBA00093666"/>
    </source>
</evidence>
<sequence>MRSATTAARSLRAKALRFAGLPALRAVAIGTSLLIAGTSSLQNAVANGDTRTITLHHTHSGESGSFTFKKNGRYDGEVLAQLNHFLRDWRNQKSTQMDPALFDIVWEVYRETDATAPIQIVSSYRSPETNSMLRARSSGVAKFSQHMLGRAMDFYIPGVNLTELRVAGLRLQRGGVGFYPTSGSPFVHMDTGNVRHWPRMTHDQLARVFPDGKTVHVGTDGRPLSGYAAALAEIQARGSKAGVAVASADGGKGVKNFFSGLFGKKDAEDDEGGETTTVAAAASAQEPATQETAPARASAKPAPATAAVQVATAPVPPSRPAEIAAGALVAANASLFAPLPQRRPAEAGGRDARVASLTAPGSNAGAAPLPAVITRGVASEDGPALGYASPGPLSEQRSALSGGMMPNAPTPTVAHAPATPGKPRARVSEITFGRLFLSPSLATELYLRTPELRQLATFMAPPHEVVATAFSRDASFGLKSRFSGTAVADLPTYVFRAPALAYTQRM</sequence>
<dbReference type="InterPro" id="IPR009045">
    <property type="entry name" value="Zn_M74/Hedgehog-like"/>
</dbReference>